<evidence type="ECO:0000256" key="1">
    <source>
        <dbReference type="SAM" id="MobiDB-lite"/>
    </source>
</evidence>
<feature type="compositionally biased region" description="Polar residues" evidence="1">
    <location>
        <begin position="75"/>
        <end position="84"/>
    </location>
</feature>
<feature type="compositionally biased region" description="Polar residues" evidence="1">
    <location>
        <begin position="50"/>
        <end position="62"/>
    </location>
</feature>
<evidence type="ECO:0000313" key="2">
    <source>
        <dbReference type="EMBL" id="KAK3952865.1"/>
    </source>
</evidence>
<feature type="compositionally biased region" description="Polar residues" evidence="1">
    <location>
        <begin position="417"/>
        <end position="433"/>
    </location>
</feature>
<feature type="compositionally biased region" description="Low complexity" evidence="1">
    <location>
        <begin position="379"/>
        <end position="395"/>
    </location>
</feature>
<feature type="region of interest" description="Disordered" evidence="1">
    <location>
        <begin position="266"/>
        <end position="340"/>
    </location>
</feature>
<feature type="region of interest" description="Disordered" evidence="1">
    <location>
        <begin position="378"/>
        <end position="401"/>
    </location>
</feature>
<proteinExistence type="predicted"/>
<name>A0AAN6SGK2_9PEZI</name>
<feature type="compositionally biased region" description="Low complexity" evidence="1">
    <location>
        <begin position="137"/>
        <end position="151"/>
    </location>
</feature>
<feature type="compositionally biased region" description="Polar residues" evidence="1">
    <location>
        <begin position="570"/>
        <end position="589"/>
    </location>
</feature>
<dbReference type="AlphaFoldDB" id="A0AAN6SGK2"/>
<feature type="region of interest" description="Disordered" evidence="1">
    <location>
        <begin position="1"/>
        <end position="183"/>
    </location>
</feature>
<keyword evidence="3" id="KW-1185">Reference proteome</keyword>
<feature type="compositionally biased region" description="Polar residues" evidence="1">
    <location>
        <begin position="161"/>
        <end position="171"/>
    </location>
</feature>
<feature type="compositionally biased region" description="Polar residues" evidence="1">
    <location>
        <begin position="116"/>
        <end position="131"/>
    </location>
</feature>
<dbReference type="EMBL" id="MU859116">
    <property type="protein sequence ID" value="KAK3952865.1"/>
    <property type="molecule type" value="Genomic_DNA"/>
</dbReference>
<feature type="compositionally biased region" description="Low complexity" evidence="1">
    <location>
        <begin position="520"/>
        <end position="549"/>
    </location>
</feature>
<feature type="compositionally biased region" description="Low complexity" evidence="1">
    <location>
        <begin position="480"/>
        <end position="495"/>
    </location>
</feature>
<feature type="compositionally biased region" description="Polar residues" evidence="1">
    <location>
        <begin position="269"/>
        <end position="286"/>
    </location>
</feature>
<feature type="compositionally biased region" description="Polar residues" evidence="1">
    <location>
        <begin position="293"/>
        <end position="325"/>
    </location>
</feature>
<accession>A0AAN6SGK2</accession>
<protein>
    <submittedName>
        <fullName evidence="2">Uncharacterized protein</fullName>
    </submittedName>
</protein>
<comment type="caution">
    <text evidence="2">The sequence shown here is derived from an EMBL/GenBank/DDBJ whole genome shotgun (WGS) entry which is preliminary data.</text>
</comment>
<feature type="region of interest" description="Disordered" evidence="1">
    <location>
        <begin position="415"/>
        <end position="503"/>
    </location>
</feature>
<gene>
    <name evidence="2" type="ORF">QBC32DRAFT_324052</name>
</gene>
<organism evidence="2 3">
    <name type="scientific">Pseudoneurospora amorphoporcata</name>
    <dbReference type="NCBI Taxonomy" id="241081"/>
    <lineage>
        <taxon>Eukaryota</taxon>
        <taxon>Fungi</taxon>
        <taxon>Dikarya</taxon>
        <taxon>Ascomycota</taxon>
        <taxon>Pezizomycotina</taxon>
        <taxon>Sordariomycetes</taxon>
        <taxon>Sordariomycetidae</taxon>
        <taxon>Sordariales</taxon>
        <taxon>Sordariaceae</taxon>
        <taxon>Pseudoneurospora</taxon>
    </lineage>
</organism>
<reference evidence="2" key="1">
    <citation type="journal article" date="2023" name="Mol. Phylogenet. Evol.">
        <title>Genome-scale phylogeny and comparative genomics of the fungal order Sordariales.</title>
        <authorList>
            <person name="Hensen N."/>
            <person name="Bonometti L."/>
            <person name="Westerberg I."/>
            <person name="Brannstrom I.O."/>
            <person name="Guillou S."/>
            <person name="Cros-Aarteil S."/>
            <person name="Calhoun S."/>
            <person name="Haridas S."/>
            <person name="Kuo A."/>
            <person name="Mondo S."/>
            <person name="Pangilinan J."/>
            <person name="Riley R."/>
            <person name="LaButti K."/>
            <person name="Andreopoulos B."/>
            <person name="Lipzen A."/>
            <person name="Chen C."/>
            <person name="Yan M."/>
            <person name="Daum C."/>
            <person name="Ng V."/>
            <person name="Clum A."/>
            <person name="Steindorff A."/>
            <person name="Ohm R.A."/>
            <person name="Martin F."/>
            <person name="Silar P."/>
            <person name="Natvig D.O."/>
            <person name="Lalanne C."/>
            <person name="Gautier V."/>
            <person name="Ament-Velasquez S.L."/>
            <person name="Kruys A."/>
            <person name="Hutchinson M.I."/>
            <person name="Powell A.J."/>
            <person name="Barry K."/>
            <person name="Miller A.N."/>
            <person name="Grigoriev I.V."/>
            <person name="Debuchy R."/>
            <person name="Gladieux P."/>
            <person name="Hiltunen Thoren M."/>
            <person name="Johannesson H."/>
        </authorList>
    </citation>
    <scope>NUCLEOTIDE SEQUENCE</scope>
    <source>
        <strain evidence="2">CBS 626.80</strain>
    </source>
</reference>
<feature type="compositionally biased region" description="Low complexity" evidence="1">
    <location>
        <begin position="326"/>
        <end position="340"/>
    </location>
</feature>
<feature type="region of interest" description="Disordered" evidence="1">
    <location>
        <begin position="515"/>
        <end position="596"/>
    </location>
</feature>
<sequence>MAKFSDKTPTKTTANSFNPDFVTSHPTNRRSTRSTSTESTMAPAEVASMASPSNQHNAQPSSKAPIAEMDVPAPAQSSARSPTIASLAKKPQKGLTLKEQRALYAAKAKAAGNGNTESSIRTVKVRVTSTDSKPKPKSISPQSDPRNSSSSKVAKKPTTRLKPSTKNNSTIFHPAAKKKPTLKKQHAIYEATEKASHVKAAVIVGVPGQYAKTWSTPSILDSYSKGDSKSTTSSSVVAKKALTLKEQRAHYAAKGKITPDVVREVAAPKTTSTMKENVRPSSSMPSKNPVVAEQSSSSKSGSNIAQKENARPSSRSSENHPATRQSSKSGSTTGSTVVKKALTLENQRAAYEEREKAAHLKAAIVVGVPGQFAKIWAKSSTSPESSSNGDSTTSSPVVKRKALTLKEQMARYAAQRKVNNTNVLGQTGASSTDAAAISPTDHDLAVQRHYSSSSTLTKDAAKSSSNRSRARSPTREPPSRSRSSSPILPPLIRKPLTSKEKRALFAARRKAAIAAKEKAAAMSGSSRRASADSAVSSGTSAGSSYSSTSNNISGPAPMADMDAPVGKETVSFNVESSSAVTQKAASSGNKRSHDDF</sequence>
<evidence type="ECO:0000313" key="3">
    <source>
        <dbReference type="Proteomes" id="UP001303222"/>
    </source>
</evidence>
<feature type="compositionally biased region" description="Low complexity" evidence="1">
    <location>
        <begin position="105"/>
        <end position="115"/>
    </location>
</feature>
<dbReference type="Proteomes" id="UP001303222">
    <property type="component" value="Unassembled WGS sequence"/>
</dbReference>
<reference evidence="2" key="2">
    <citation type="submission" date="2023-06" db="EMBL/GenBank/DDBJ databases">
        <authorList>
            <consortium name="Lawrence Berkeley National Laboratory"/>
            <person name="Mondo S.J."/>
            <person name="Hensen N."/>
            <person name="Bonometti L."/>
            <person name="Westerberg I."/>
            <person name="Brannstrom I.O."/>
            <person name="Guillou S."/>
            <person name="Cros-Aarteil S."/>
            <person name="Calhoun S."/>
            <person name="Haridas S."/>
            <person name="Kuo A."/>
            <person name="Pangilinan J."/>
            <person name="Riley R."/>
            <person name="Labutti K."/>
            <person name="Andreopoulos B."/>
            <person name="Lipzen A."/>
            <person name="Chen C."/>
            <person name="Yanf M."/>
            <person name="Daum C."/>
            <person name="Ng V."/>
            <person name="Clum A."/>
            <person name="Steindorff A."/>
            <person name="Ohm R."/>
            <person name="Martin F."/>
            <person name="Silar P."/>
            <person name="Natvig D."/>
            <person name="Lalanne C."/>
            <person name="Gautier V."/>
            <person name="Ament-Velasquez S.L."/>
            <person name="Kruys A."/>
            <person name="Hutchinson M.I."/>
            <person name="Powell A.J."/>
            <person name="Barry K."/>
            <person name="Miller A.N."/>
            <person name="Grigoriev I.V."/>
            <person name="Debuchy R."/>
            <person name="Gladieux P."/>
            <person name="Thoren M.H."/>
            <person name="Johannesson H."/>
        </authorList>
    </citation>
    <scope>NUCLEOTIDE SEQUENCE</scope>
    <source>
        <strain evidence="2">CBS 626.80</strain>
    </source>
</reference>